<name>A0A1Y1X8C0_9FUNG</name>
<dbReference type="GO" id="GO:0043130">
    <property type="term" value="F:ubiquitin binding"/>
    <property type="evidence" value="ECO:0007669"/>
    <property type="project" value="UniProtKB-UniRule"/>
</dbReference>
<dbReference type="GO" id="GO:0008270">
    <property type="term" value="F:zinc ion binding"/>
    <property type="evidence" value="ECO:0007669"/>
    <property type="project" value="UniProtKB-KW"/>
</dbReference>
<evidence type="ECO:0000256" key="5">
    <source>
        <dbReference type="ARBA" id="ARBA00022833"/>
    </source>
</evidence>
<dbReference type="InterPro" id="IPR036388">
    <property type="entry name" value="WH-like_DNA-bd_sf"/>
</dbReference>
<feature type="region of interest" description="Disordered" evidence="9">
    <location>
        <begin position="304"/>
        <end position="327"/>
    </location>
</feature>
<keyword evidence="2 8" id="KW-0813">Transport</keyword>
<feature type="transmembrane region" description="Helical" evidence="10">
    <location>
        <begin position="534"/>
        <end position="552"/>
    </location>
</feature>
<comment type="function">
    <text evidence="8">Component of the ESCRT-II complex (endosomal sorting complex required for transport II), which is required for multivesicular body (MVB) formation and sorting of endosomal cargo proteins into MVBs.</text>
</comment>
<evidence type="ECO:0000256" key="1">
    <source>
        <dbReference type="ARBA" id="ARBA00009697"/>
    </source>
</evidence>
<dbReference type="Gene3D" id="1.10.10.10">
    <property type="entry name" value="Winged helix-like DNA-binding domain superfamily/Winged helix DNA-binding domain"/>
    <property type="match status" value="1"/>
</dbReference>
<evidence type="ECO:0000256" key="4">
    <source>
        <dbReference type="ARBA" id="ARBA00022771"/>
    </source>
</evidence>
<keyword evidence="8" id="KW-0963">Cytoplasm</keyword>
<dbReference type="GO" id="GO:0032266">
    <property type="term" value="F:phosphatidylinositol-3-phosphate binding"/>
    <property type="evidence" value="ECO:0007669"/>
    <property type="project" value="UniProtKB-UniRule"/>
</dbReference>
<keyword evidence="10" id="KW-0812">Transmembrane</keyword>
<dbReference type="PROSITE" id="PS50199">
    <property type="entry name" value="ZF_RANBP2_2"/>
    <property type="match status" value="1"/>
</dbReference>
<evidence type="ECO:0000313" key="14">
    <source>
        <dbReference type="Proteomes" id="UP000193944"/>
    </source>
</evidence>
<protein>
    <recommendedName>
        <fullName evidence="8">Vacuolar protein-sorting-associated protein 36</fullName>
    </recommendedName>
    <alternativeName>
        <fullName evidence="8">ESCRT-II complex subunit VPS36</fullName>
    </alternativeName>
</protein>
<sequence length="553" mass="62908">MEFDTFELTANNYPVLQNNENIVIRQNNVSVLTAKQKYQRGIIYLTNLRLLWLKSNSGNTVTIAINLENIVSKQISTNLLSASTIKLEVRQSKKKENNNNINNEVKSDVVTSSWECQICNQTNSGRDIVCVLCGVPKIEDKGQEVVDNKPKKKASSKSRLEKKVEKVVRIECPACTYINEGEVEFCKICMTRLEGQKPLPEVKPIVCSICLFSNEPTATICSICSMPLKYCASTFDSESNNNNNNNSNSIFDVTKPVHYPSIIDSKPPLPISVPDGYDVRNPYNIVSLDDISYSNSNSISNVANSSPSIDDYDSDSSASTSRSSQTSSSYNLKEITYRVKLLFKSGQGQFYNELCKTIQEEHWKITPTEVKVPKTQRVGVAGVIRNIQENQKNTSEIMNQAFRDLDNLMKKASEMVAIAESISQKIIRDNNMEGSKEQYQLKEILQELGISNPVTRKSTGGVYYQELAKQVSKFIIKLFEKHGHVMTLPDIYCLYNRARGVEDLYKACSMFEKLQIPLKLRKFSSGLIIVEDDILLYIYIYYYYYYYYYFILL</sequence>
<dbReference type="SMART" id="SM00547">
    <property type="entry name" value="ZnF_RBZ"/>
    <property type="match status" value="3"/>
</dbReference>
<keyword evidence="8" id="KW-0967">Endosome</keyword>
<dbReference type="Gene3D" id="2.30.29.30">
    <property type="entry name" value="Pleckstrin-homology domain (PH domain)/Phosphotyrosine-binding domain (PTB)"/>
    <property type="match status" value="1"/>
</dbReference>
<evidence type="ECO:0000256" key="6">
    <source>
        <dbReference type="ARBA" id="ARBA00022927"/>
    </source>
</evidence>
<dbReference type="EMBL" id="MCFG01000105">
    <property type="protein sequence ID" value="ORX82011.1"/>
    <property type="molecule type" value="Genomic_DNA"/>
</dbReference>
<dbReference type="InterPro" id="IPR011993">
    <property type="entry name" value="PH-like_dom_sf"/>
</dbReference>
<dbReference type="Proteomes" id="UP000193944">
    <property type="component" value="Unassembled WGS sequence"/>
</dbReference>
<dbReference type="AlphaFoldDB" id="A0A1Y1X8C0"/>
<feature type="domain" description="RanBP2-type" evidence="11">
    <location>
        <begin position="106"/>
        <end position="139"/>
    </location>
</feature>
<dbReference type="STRING" id="1754192.A0A1Y1X8C0"/>
<dbReference type="InterPro" id="IPR021648">
    <property type="entry name" value="GLUE_dom"/>
</dbReference>
<dbReference type="InterPro" id="IPR037855">
    <property type="entry name" value="Vps36"/>
</dbReference>
<comment type="caution">
    <text evidence="13">The sequence shown here is derived from an EMBL/GenBank/DDBJ whole genome shotgun (WGS) entry which is preliminary data.</text>
</comment>
<gene>
    <name evidence="13" type="ORF">BCR32DRAFT_4904</name>
</gene>
<dbReference type="PANTHER" id="PTHR13128">
    <property type="entry name" value="VACUOLAR PROTEIN-SORTING-ASSOCIATED PROTEIN 36"/>
    <property type="match status" value="1"/>
</dbReference>
<accession>A0A1Y1X8C0</accession>
<comment type="similarity">
    <text evidence="1 8">Belongs to the VPS36 family.</text>
</comment>
<comment type="subcellular location">
    <subcellularLocation>
        <location evidence="8">Cytoplasm</location>
    </subcellularLocation>
    <subcellularLocation>
        <location evidence="8">Endosome</location>
    </subcellularLocation>
</comment>
<dbReference type="InterPro" id="IPR040608">
    <property type="entry name" value="Snf8/Vps36"/>
</dbReference>
<evidence type="ECO:0000259" key="12">
    <source>
        <dbReference type="PROSITE" id="PS51495"/>
    </source>
</evidence>
<dbReference type="PANTHER" id="PTHR13128:SF12">
    <property type="entry name" value="VACUOLAR PROTEIN-SORTING-ASSOCIATED PROTEIN 36"/>
    <property type="match status" value="1"/>
</dbReference>
<comment type="subunit">
    <text evidence="8">Component of the endosomal sorting complex required for transport II (ESCRT-II).</text>
</comment>
<evidence type="ECO:0000256" key="8">
    <source>
        <dbReference type="RuleBase" id="RU367095"/>
    </source>
</evidence>
<dbReference type="OrthoDB" id="271448at2759"/>
<dbReference type="InterPro" id="IPR001876">
    <property type="entry name" value="Znf_RanBP2"/>
</dbReference>
<dbReference type="GO" id="GO:0043328">
    <property type="term" value="P:protein transport to vacuole involved in ubiquitin-dependent protein catabolic process via the multivesicular body sorting pathway"/>
    <property type="evidence" value="ECO:0007669"/>
    <property type="project" value="UniProtKB-UniRule"/>
</dbReference>
<evidence type="ECO:0000256" key="9">
    <source>
        <dbReference type="SAM" id="MobiDB-lite"/>
    </source>
</evidence>
<keyword evidence="10" id="KW-0472">Membrane</keyword>
<evidence type="ECO:0000259" key="11">
    <source>
        <dbReference type="PROSITE" id="PS50199"/>
    </source>
</evidence>
<keyword evidence="6 8" id="KW-0653">Protein transport</keyword>
<evidence type="ECO:0000256" key="2">
    <source>
        <dbReference type="ARBA" id="ARBA00022448"/>
    </source>
</evidence>
<dbReference type="GO" id="GO:0031902">
    <property type="term" value="C:late endosome membrane"/>
    <property type="evidence" value="ECO:0007669"/>
    <property type="project" value="UniProtKB-UniRule"/>
</dbReference>
<evidence type="ECO:0000256" key="7">
    <source>
        <dbReference type="PROSITE-ProRule" id="PRU00322"/>
    </source>
</evidence>
<dbReference type="InterPro" id="IPR036390">
    <property type="entry name" value="WH_DNA-bd_sf"/>
</dbReference>
<keyword evidence="5" id="KW-0862">Zinc</keyword>
<keyword evidence="14" id="KW-1185">Reference proteome</keyword>
<reference evidence="13 14" key="1">
    <citation type="submission" date="2016-08" db="EMBL/GenBank/DDBJ databases">
        <title>A Parts List for Fungal Cellulosomes Revealed by Comparative Genomics.</title>
        <authorList>
            <consortium name="DOE Joint Genome Institute"/>
            <person name="Haitjema C.H."/>
            <person name="Gilmore S.P."/>
            <person name="Henske J.K."/>
            <person name="Solomon K.V."/>
            <person name="De Groot R."/>
            <person name="Kuo A."/>
            <person name="Mondo S.J."/>
            <person name="Salamov A.A."/>
            <person name="Labutti K."/>
            <person name="Zhao Z."/>
            <person name="Chiniquy J."/>
            <person name="Barry K."/>
            <person name="Brewer H.M."/>
            <person name="Purvine S.O."/>
            <person name="Wright A.T."/>
            <person name="Boxma B."/>
            <person name="Van Alen T."/>
            <person name="Hackstein J.H."/>
            <person name="Baker S.E."/>
            <person name="Grigoriev I.V."/>
            <person name="O'Malley M.A."/>
        </authorList>
    </citation>
    <scope>NUCLEOTIDE SEQUENCE [LARGE SCALE GENOMIC DNA]</scope>
    <source>
        <strain evidence="13 14">S4</strain>
    </source>
</reference>
<proteinExistence type="inferred from homology"/>
<evidence type="ECO:0000256" key="10">
    <source>
        <dbReference type="SAM" id="Phobius"/>
    </source>
</evidence>
<dbReference type="PROSITE" id="PS51495">
    <property type="entry name" value="GLUE"/>
    <property type="match status" value="1"/>
</dbReference>
<feature type="domain" description="GLUE N-terminal" evidence="12">
    <location>
        <begin position="6"/>
        <end position="370"/>
    </location>
</feature>
<reference evidence="13 14" key="2">
    <citation type="submission" date="2016-08" db="EMBL/GenBank/DDBJ databases">
        <title>Pervasive Adenine N6-methylation of Active Genes in Fungi.</title>
        <authorList>
            <consortium name="DOE Joint Genome Institute"/>
            <person name="Mondo S.J."/>
            <person name="Dannebaum R.O."/>
            <person name="Kuo R.C."/>
            <person name="Labutti K."/>
            <person name="Haridas S."/>
            <person name="Kuo A."/>
            <person name="Salamov A."/>
            <person name="Ahrendt S.R."/>
            <person name="Lipzen A."/>
            <person name="Sullivan W."/>
            <person name="Andreopoulos W.B."/>
            <person name="Clum A."/>
            <person name="Lindquist E."/>
            <person name="Daum C."/>
            <person name="Ramamoorthy G.K."/>
            <person name="Gryganskyi A."/>
            <person name="Culley D."/>
            <person name="Magnuson J.K."/>
            <person name="James T.Y."/>
            <person name="O'Malley M.A."/>
            <person name="Stajich J.E."/>
            <person name="Spatafora J.W."/>
            <person name="Visel A."/>
            <person name="Grigoriev I.V."/>
        </authorList>
    </citation>
    <scope>NUCLEOTIDE SEQUENCE [LARGE SCALE GENOMIC DNA]</scope>
    <source>
        <strain evidence="13 14">S4</strain>
    </source>
</reference>
<evidence type="ECO:0000313" key="13">
    <source>
        <dbReference type="EMBL" id="ORX82011.1"/>
    </source>
</evidence>
<dbReference type="Pfam" id="PF11605">
    <property type="entry name" value="Vps36_ESCRT-II"/>
    <property type="match status" value="1"/>
</dbReference>
<keyword evidence="3" id="KW-0479">Metal-binding</keyword>
<keyword evidence="10" id="KW-1133">Transmembrane helix</keyword>
<evidence type="ECO:0000256" key="3">
    <source>
        <dbReference type="ARBA" id="ARBA00022723"/>
    </source>
</evidence>
<keyword evidence="4 7" id="KW-0863">Zinc-finger</keyword>
<dbReference type="GO" id="GO:0000814">
    <property type="term" value="C:ESCRT II complex"/>
    <property type="evidence" value="ECO:0007669"/>
    <property type="project" value="UniProtKB-UniRule"/>
</dbReference>
<dbReference type="Pfam" id="PF04157">
    <property type="entry name" value="EAP30"/>
    <property type="match status" value="1"/>
</dbReference>
<dbReference type="PROSITE" id="PS01358">
    <property type="entry name" value="ZF_RANBP2_1"/>
    <property type="match status" value="1"/>
</dbReference>
<dbReference type="SUPFAM" id="SSF46785">
    <property type="entry name" value="Winged helix' DNA-binding domain"/>
    <property type="match status" value="1"/>
</dbReference>
<dbReference type="Gene3D" id="6.10.140.260">
    <property type="match status" value="1"/>
</dbReference>
<organism evidence="13 14">
    <name type="scientific">Anaeromyces robustus</name>
    <dbReference type="NCBI Taxonomy" id="1754192"/>
    <lineage>
        <taxon>Eukaryota</taxon>
        <taxon>Fungi</taxon>
        <taxon>Fungi incertae sedis</taxon>
        <taxon>Chytridiomycota</taxon>
        <taxon>Chytridiomycota incertae sedis</taxon>
        <taxon>Neocallimastigomycetes</taxon>
        <taxon>Neocallimastigales</taxon>
        <taxon>Neocallimastigaceae</taxon>
        <taxon>Anaeromyces</taxon>
    </lineage>
</organism>
<dbReference type="SUPFAM" id="SSF50729">
    <property type="entry name" value="PH domain-like"/>
    <property type="match status" value="1"/>
</dbReference>